<protein>
    <submittedName>
        <fullName evidence="1">Uncharacterized protein</fullName>
    </submittedName>
</protein>
<reference evidence="1" key="1">
    <citation type="submission" date="2014-09" db="EMBL/GenBank/DDBJ databases">
        <authorList>
            <person name="Magalhaes I.L.F."/>
            <person name="Oliveira U."/>
            <person name="Santos F.R."/>
            <person name="Vidigal T.H.D.A."/>
            <person name="Brescovit A.D."/>
            <person name="Santos A.J."/>
        </authorList>
    </citation>
    <scope>NUCLEOTIDE SEQUENCE</scope>
    <source>
        <tissue evidence="1">Shoot tissue taken approximately 20 cm above the soil surface</tissue>
    </source>
</reference>
<proteinExistence type="predicted"/>
<reference evidence="1" key="2">
    <citation type="journal article" date="2015" name="Data Brief">
        <title>Shoot transcriptome of the giant reed, Arundo donax.</title>
        <authorList>
            <person name="Barrero R.A."/>
            <person name="Guerrero F.D."/>
            <person name="Moolhuijzen P."/>
            <person name="Goolsby J.A."/>
            <person name="Tidwell J."/>
            <person name="Bellgard S.E."/>
            <person name="Bellgard M.I."/>
        </authorList>
    </citation>
    <scope>NUCLEOTIDE SEQUENCE</scope>
    <source>
        <tissue evidence="1">Shoot tissue taken approximately 20 cm above the soil surface</tissue>
    </source>
</reference>
<dbReference type="AlphaFoldDB" id="A0A0A9FWY4"/>
<evidence type="ECO:0000313" key="1">
    <source>
        <dbReference type="EMBL" id="JAE15724.1"/>
    </source>
</evidence>
<sequence>MFEPAACRKHTKPKTFKCKKIARTALVSVTTDWSRRLEITNKISFTE</sequence>
<organism evidence="1">
    <name type="scientific">Arundo donax</name>
    <name type="common">Giant reed</name>
    <name type="synonym">Donax arundinaceus</name>
    <dbReference type="NCBI Taxonomy" id="35708"/>
    <lineage>
        <taxon>Eukaryota</taxon>
        <taxon>Viridiplantae</taxon>
        <taxon>Streptophyta</taxon>
        <taxon>Embryophyta</taxon>
        <taxon>Tracheophyta</taxon>
        <taxon>Spermatophyta</taxon>
        <taxon>Magnoliopsida</taxon>
        <taxon>Liliopsida</taxon>
        <taxon>Poales</taxon>
        <taxon>Poaceae</taxon>
        <taxon>PACMAD clade</taxon>
        <taxon>Arundinoideae</taxon>
        <taxon>Arundineae</taxon>
        <taxon>Arundo</taxon>
    </lineage>
</organism>
<name>A0A0A9FWY4_ARUDO</name>
<accession>A0A0A9FWY4</accession>
<dbReference type="EMBL" id="GBRH01182172">
    <property type="protein sequence ID" value="JAE15724.1"/>
    <property type="molecule type" value="Transcribed_RNA"/>
</dbReference>